<organism evidence="2 3">
    <name type="scientific">Sistotremastrum suecicum HHB10207 ss-3</name>
    <dbReference type="NCBI Taxonomy" id="1314776"/>
    <lineage>
        <taxon>Eukaryota</taxon>
        <taxon>Fungi</taxon>
        <taxon>Dikarya</taxon>
        <taxon>Basidiomycota</taxon>
        <taxon>Agaricomycotina</taxon>
        <taxon>Agaricomycetes</taxon>
        <taxon>Sistotremastrales</taxon>
        <taxon>Sistotremastraceae</taxon>
        <taxon>Sistotremastrum</taxon>
    </lineage>
</organism>
<dbReference type="Proteomes" id="UP000076798">
    <property type="component" value="Unassembled WGS sequence"/>
</dbReference>
<sequence length="189" mass="21382">MNFYPRKFYGAPNSIISADKPFLHVSNFSDTPIKIRDGELLGSAFNPHEWLDKPSKFSKEELENLEKQTNYVKSLSNNMDKPPREEPHPSLSQPTNGGPKGAQPPDDPTPASKLLKEVDFAPDLSPDQKQQLEDVILKHQKAFGLDNRLGEYDANVTIKLKPNSKPISIPPYSASPKNREFIIMERLDW</sequence>
<gene>
    <name evidence="2" type="ORF">SISSUDRAFT_1072624</name>
</gene>
<reference evidence="2 3" key="1">
    <citation type="journal article" date="2016" name="Mol. Biol. Evol.">
        <title>Comparative Genomics of Early-Diverging Mushroom-Forming Fungi Provides Insights into the Origins of Lignocellulose Decay Capabilities.</title>
        <authorList>
            <person name="Nagy L.G."/>
            <person name="Riley R."/>
            <person name="Tritt A."/>
            <person name="Adam C."/>
            <person name="Daum C."/>
            <person name="Floudas D."/>
            <person name="Sun H."/>
            <person name="Yadav J.S."/>
            <person name="Pangilinan J."/>
            <person name="Larsson K.H."/>
            <person name="Matsuura K."/>
            <person name="Barry K."/>
            <person name="Labutti K."/>
            <person name="Kuo R."/>
            <person name="Ohm R.A."/>
            <person name="Bhattacharya S.S."/>
            <person name="Shirouzu T."/>
            <person name="Yoshinaga Y."/>
            <person name="Martin F.M."/>
            <person name="Grigoriev I.V."/>
            <person name="Hibbett D.S."/>
        </authorList>
    </citation>
    <scope>NUCLEOTIDE SEQUENCE [LARGE SCALE GENOMIC DNA]</scope>
    <source>
        <strain evidence="2 3">HHB10207 ss-3</strain>
    </source>
</reference>
<accession>A0A165WTB0</accession>
<keyword evidence="3" id="KW-1185">Reference proteome</keyword>
<proteinExistence type="predicted"/>
<dbReference type="STRING" id="1314776.A0A165WTB0"/>
<evidence type="ECO:0000256" key="1">
    <source>
        <dbReference type="SAM" id="MobiDB-lite"/>
    </source>
</evidence>
<dbReference type="EMBL" id="KV428555">
    <property type="protein sequence ID" value="KZT31500.1"/>
    <property type="molecule type" value="Genomic_DNA"/>
</dbReference>
<evidence type="ECO:0000313" key="2">
    <source>
        <dbReference type="EMBL" id="KZT31500.1"/>
    </source>
</evidence>
<name>A0A165WTB0_9AGAM</name>
<dbReference type="OrthoDB" id="3262968at2759"/>
<evidence type="ECO:0000313" key="3">
    <source>
        <dbReference type="Proteomes" id="UP000076798"/>
    </source>
</evidence>
<protein>
    <submittedName>
        <fullName evidence="2">Uncharacterized protein</fullName>
    </submittedName>
</protein>
<feature type="region of interest" description="Disordered" evidence="1">
    <location>
        <begin position="75"/>
        <end position="127"/>
    </location>
</feature>
<dbReference type="AlphaFoldDB" id="A0A165WTB0"/>